<dbReference type="Pfam" id="PF01841">
    <property type="entry name" value="Transglut_core"/>
    <property type="match status" value="1"/>
</dbReference>
<dbReference type="SMART" id="SM00460">
    <property type="entry name" value="TGc"/>
    <property type="match status" value="1"/>
</dbReference>
<dbReference type="SUPFAM" id="SSF54001">
    <property type="entry name" value="Cysteine proteinases"/>
    <property type="match status" value="1"/>
</dbReference>
<name>A0A1G5P3Y8_AFIMA</name>
<dbReference type="STRING" id="1120955.SAMN03080610_03163"/>
<gene>
    <name evidence="2" type="ORF">SAMN03080610_03163</name>
</gene>
<protein>
    <submittedName>
        <fullName evidence="2">Transglutaminase-like enzyme, putative cysteine protease</fullName>
    </submittedName>
</protein>
<accession>A0A1G5P3Y8</accession>
<keyword evidence="3" id="KW-1185">Reference proteome</keyword>
<evidence type="ECO:0000313" key="3">
    <source>
        <dbReference type="Proteomes" id="UP000199347"/>
    </source>
</evidence>
<evidence type="ECO:0000313" key="2">
    <source>
        <dbReference type="EMBL" id="SCZ44265.1"/>
    </source>
</evidence>
<proteinExistence type="predicted"/>
<dbReference type="EMBL" id="FMVW01000009">
    <property type="protein sequence ID" value="SCZ44265.1"/>
    <property type="molecule type" value="Genomic_DNA"/>
</dbReference>
<dbReference type="Pfam" id="PF08379">
    <property type="entry name" value="Bact_transglu_N"/>
    <property type="match status" value="1"/>
</dbReference>
<sequence>MPIYTVTHLTTYRYRKRVGFGEHRMMFLPREGHDQHLLSSTLTITPEPVSLRWHDDALGNRVGVARFTGGRSTVLATSLVFESVIRVAHFRSHPAGINLDEEARFLPVSLSEEDKEDLRPFLVRRYPDPDGTLLRWAESFLDPSEPLPTFELLTAMIHAIRHDHAYVRRDHGIQDPAETLTLRSGTCRDFTELMIEALRALGLPARFVSGYLYVPARDSHDIHGGGATHAWVQVYLPGAGWIDIDPTNAILGNEGLIRIAVAREPSEVLPLSGSYLGMPDDDLGMEVMVKVAREDDG</sequence>
<dbReference type="PANTHER" id="PTHR33490">
    <property type="entry name" value="BLR5614 PROTEIN-RELATED"/>
    <property type="match status" value="1"/>
</dbReference>
<reference evidence="2 3" key="1">
    <citation type="submission" date="2016-10" db="EMBL/GenBank/DDBJ databases">
        <authorList>
            <person name="de Groot N.N."/>
        </authorList>
    </citation>
    <scope>NUCLEOTIDE SEQUENCE [LARGE SCALE GENOMIC DNA]</scope>
    <source>
        <strain evidence="2 3">DSM 2698</strain>
    </source>
</reference>
<dbReference type="InterPro" id="IPR013589">
    <property type="entry name" value="Bac_transglu_N"/>
</dbReference>
<dbReference type="GO" id="GO:0008233">
    <property type="term" value="F:peptidase activity"/>
    <property type="evidence" value="ECO:0007669"/>
    <property type="project" value="UniProtKB-KW"/>
</dbReference>
<feature type="domain" description="Transglutaminase-like" evidence="1">
    <location>
        <begin position="179"/>
        <end position="248"/>
    </location>
</feature>
<dbReference type="GO" id="GO:0006508">
    <property type="term" value="P:proteolysis"/>
    <property type="evidence" value="ECO:0007669"/>
    <property type="project" value="UniProtKB-KW"/>
</dbReference>
<organism evidence="2 3">
    <name type="scientific">Afifella marina DSM 2698</name>
    <dbReference type="NCBI Taxonomy" id="1120955"/>
    <lineage>
        <taxon>Bacteria</taxon>
        <taxon>Pseudomonadati</taxon>
        <taxon>Pseudomonadota</taxon>
        <taxon>Alphaproteobacteria</taxon>
        <taxon>Hyphomicrobiales</taxon>
        <taxon>Afifellaceae</taxon>
        <taxon>Afifella</taxon>
    </lineage>
</organism>
<dbReference type="RefSeq" id="WP_092815498.1">
    <property type="nucleotide sequence ID" value="NZ_FMVW01000009.1"/>
</dbReference>
<dbReference type="AlphaFoldDB" id="A0A1G5P3Y8"/>
<dbReference type="InterPro" id="IPR038765">
    <property type="entry name" value="Papain-like_cys_pep_sf"/>
</dbReference>
<dbReference type="Gene3D" id="3.10.620.30">
    <property type="match status" value="1"/>
</dbReference>
<evidence type="ECO:0000259" key="1">
    <source>
        <dbReference type="SMART" id="SM00460"/>
    </source>
</evidence>
<dbReference type="Proteomes" id="UP000199347">
    <property type="component" value="Unassembled WGS sequence"/>
</dbReference>
<keyword evidence="2" id="KW-0378">Hydrolase</keyword>
<dbReference type="InterPro" id="IPR002931">
    <property type="entry name" value="Transglutaminase-like"/>
</dbReference>
<dbReference type="OrthoDB" id="9804023at2"/>
<dbReference type="PANTHER" id="PTHR33490:SF1">
    <property type="entry name" value="SLL1233 PROTEIN"/>
    <property type="match status" value="1"/>
</dbReference>
<keyword evidence="2" id="KW-0645">Protease</keyword>